<keyword evidence="5 9" id="KW-0653">Protein transport</keyword>
<feature type="transmembrane region" description="Helical" evidence="9">
    <location>
        <begin position="309"/>
        <end position="332"/>
    </location>
</feature>
<feature type="transmembrane region" description="Helical" evidence="9">
    <location>
        <begin position="216"/>
        <end position="236"/>
    </location>
</feature>
<dbReference type="Proteomes" id="UP001595987">
    <property type="component" value="Unassembled WGS sequence"/>
</dbReference>
<dbReference type="SUPFAM" id="SSF103491">
    <property type="entry name" value="Preprotein translocase SecY subunit"/>
    <property type="match status" value="1"/>
</dbReference>
<feature type="transmembrane region" description="Helical" evidence="9">
    <location>
        <begin position="68"/>
        <end position="88"/>
    </location>
</feature>
<feature type="transmembrane region" description="Helical" evidence="9">
    <location>
        <begin position="394"/>
        <end position="416"/>
    </location>
</feature>
<keyword evidence="8 9" id="KW-0472">Membrane</keyword>
<evidence type="ECO:0000256" key="9">
    <source>
        <dbReference type="HAMAP-Rule" id="MF_01465"/>
    </source>
</evidence>
<dbReference type="InterPro" id="IPR026593">
    <property type="entry name" value="SecY"/>
</dbReference>
<gene>
    <name evidence="9 13" type="primary">secY</name>
    <name evidence="13" type="ORF">ACFO26_08475</name>
</gene>
<keyword evidence="9" id="KW-1003">Cell membrane</keyword>
<evidence type="ECO:0000256" key="4">
    <source>
        <dbReference type="ARBA" id="ARBA00022692"/>
    </source>
</evidence>
<comment type="similarity">
    <text evidence="2 9 12">Belongs to the SecY/SEC61-alpha family.</text>
</comment>
<feature type="transmembrane region" description="Helical" evidence="9">
    <location>
        <begin position="116"/>
        <end position="135"/>
    </location>
</feature>
<evidence type="ECO:0000256" key="8">
    <source>
        <dbReference type="ARBA" id="ARBA00023136"/>
    </source>
</evidence>
<name>A0ABV9JFV6_9LACT</name>
<proteinExistence type="inferred from homology"/>
<protein>
    <recommendedName>
        <fullName evidence="9 10">Protein translocase subunit SecY</fullName>
    </recommendedName>
</protein>
<dbReference type="PRINTS" id="PR00303">
    <property type="entry name" value="SECYTRNLCASE"/>
</dbReference>
<dbReference type="PANTHER" id="PTHR10906">
    <property type="entry name" value="SECY/SEC61-ALPHA FAMILY MEMBER"/>
    <property type="match status" value="1"/>
</dbReference>
<comment type="subcellular location">
    <subcellularLocation>
        <location evidence="9">Cell membrane</location>
        <topology evidence="9">Multi-pass membrane protein</topology>
    </subcellularLocation>
    <subcellularLocation>
        <location evidence="1 11">Membrane</location>
        <topology evidence="1 11">Multi-pass membrane protein</topology>
    </subcellularLocation>
</comment>
<feature type="transmembrane region" description="Helical" evidence="9">
    <location>
        <begin position="267"/>
        <end position="289"/>
    </location>
</feature>
<evidence type="ECO:0000256" key="1">
    <source>
        <dbReference type="ARBA" id="ARBA00004141"/>
    </source>
</evidence>
<organism evidence="13 14">
    <name type="scientific">Lactococcus nasutitermitis</name>
    <dbReference type="NCBI Taxonomy" id="1652957"/>
    <lineage>
        <taxon>Bacteria</taxon>
        <taxon>Bacillati</taxon>
        <taxon>Bacillota</taxon>
        <taxon>Bacilli</taxon>
        <taxon>Lactobacillales</taxon>
        <taxon>Streptococcaceae</taxon>
        <taxon>Lactococcus</taxon>
    </lineage>
</organism>
<evidence type="ECO:0000256" key="3">
    <source>
        <dbReference type="ARBA" id="ARBA00022448"/>
    </source>
</evidence>
<keyword evidence="4 9" id="KW-0812">Transmembrane</keyword>
<dbReference type="NCBIfam" id="TIGR00967">
    <property type="entry name" value="3a0501s007"/>
    <property type="match status" value="1"/>
</dbReference>
<keyword evidence="14" id="KW-1185">Reference proteome</keyword>
<feature type="transmembrane region" description="Helical" evidence="9">
    <location>
        <begin position="175"/>
        <end position="196"/>
    </location>
</feature>
<dbReference type="Pfam" id="PF00344">
    <property type="entry name" value="SecY"/>
    <property type="match status" value="1"/>
</dbReference>
<evidence type="ECO:0000256" key="10">
    <source>
        <dbReference type="RuleBase" id="RU000537"/>
    </source>
</evidence>
<dbReference type="PIRSF" id="PIRSF004557">
    <property type="entry name" value="SecY"/>
    <property type="match status" value="1"/>
</dbReference>
<dbReference type="PROSITE" id="PS00755">
    <property type="entry name" value="SECY_1"/>
    <property type="match status" value="1"/>
</dbReference>
<reference evidence="14" key="1">
    <citation type="journal article" date="2019" name="Int. J. Syst. Evol. Microbiol.">
        <title>The Global Catalogue of Microorganisms (GCM) 10K type strain sequencing project: providing services to taxonomists for standard genome sequencing and annotation.</title>
        <authorList>
            <consortium name="The Broad Institute Genomics Platform"/>
            <consortium name="The Broad Institute Genome Sequencing Center for Infectious Disease"/>
            <person name="Wu L."/>
            <person name="Ma J."/>
        </authorList>
    </citation>
    <scope>NUCLEOTIDE SEQUENCE [LARGE SCALE GENOMIC DNA]</scope>
    <source>
        <strain evidence="14">CCUG 63287</strain>
    </source>
</reference>
<keyword evidence="6 9" id="KW-1133">Transmembrane helix</keyword>
<feature type="transmembrane region" description="Helical" evidence="9">
    <location>
        <begin position="366"/>
        <end position="388"/>
    </location>
</feature>
<sequence>MFFKTLKDALKVKDVRARIFFTIFILFVFRLGAHITVPGVNVQNLNQISDLPFLNMMNLVSGNAMQNYSLFAMGVSPYITASIIVQLLQMDILPKFVEWSKQGEIGRRKLNQATRYITLVLAMAQSIGITAGFQAMSSLNIVENPTWQSYLMIGAILTTGSMVVTWMGEQINEKGFGSGVSVIIFAGIVSGIPSAIQSVYTEKFENVRPSEIPMSWLFVVGLVIACILIIYITTYVQQAERKVPIQYTKLTQGAPMSSYLPLRVNPAGVIPVIFAGSITTAPATILQFLQKANGNSVGWLSTLQNALSYTTWTGMLFYALLIILFTFFYSFVQVNPEKMAENLQKQGSYIPSVRPGKGTEKYVSRLLMRLSTVGALFLGLISIIPIAAQNVWGLPKIVALGGTSLLILIQVAIQAVKQLEGYLLKRKYTGFMDNPIEEA</sequence>
<evidence type="ECO:0000313" key="13">
    <source>
        <dbReference type="EMBL" id="MFC4652944.1"/>
    </source>
</evidence>
<evidence type="ECO:0000256" key="5">
    <source>
        <dbReference type="ARBA" id="ARBA00022927"/>
    </source>
</evidence>
<keyword evidence="7 9" id="KW-0811">Translocation</keyword>
<evidence type="ECO:0000256" key="12">
    <source>
        <dbReference type="RuleBase" id="RU004349"/>
    </source>
</evidence>
<dbReference type="InterPro" id="IPR023201">
    <property type="entry name" value="SecY_dom_sf"/>
</dbReference>
<dbReference type="InterPro" id="IPR002208">
    <property type="entry name" value="SecY/SEC61-alpha"/>
</dbReference>
<evidence type="ECO:0000256" key="6">
    <source>
        <dbReference type="ARBA" id="ARBA00022989"/>
    </source>
</evidence>
<dbReference type="EMBL" id="JBHSGD010000006">
    <property type="protein sequence ID" value="MFC4652944.1"/>
    <property type="molecule type" value="Genomic_DNA"/>
</dbReference>
<evidence type="ECO:0000313" key="14">
    <source>
        <dbReference type="Proteomes" id="UP001595987"/>
    </source>
</evidence>
<comment type="caution">
    <text evidence="13">The sequence shown here is derived from an EMBL/GenBank/DDBJ whole genome shotgun (WGS) entry which is preliminary data.</text>
</comment>
<dbReference type="RefSeq" id="WP_213536816.1">
    <property type="nucleotide sequence ID" value="NZ_BOVQ01000010.1"/>
</dbReference>
<keyword evidence="3 9" id="KW-0813">Transport</keyword>
<dbReference type="InterPro" id="IPR030659">
    <property type="entry name" value="SecY_CS"/>
</dbReference>
<feature type="transmembrane region" description="Helical" evidence="9">
    <location>
        <begin position="147"/>
        <end position="168"/>
    </location>
</feature>
<dbReference type="Gene3D" id="1.10.3370.10">
    <property type="entry name" value="SecY subunit domain"/>
    <property type="match status" value="1"/>
</dbReference>
<dbReference type="PROSITE" id="PS00756">
    <property type="entry name" value="SECY_2"/>
    <property type="match status" value="1"/>
</dbReference>
<accession>A0ABV9JFV6</accession>
<feature type="transmembrane region" description="Helical" evidence="9">
    <location>
        <begin position="20"/>
        <end position="37"/>
    </location>
</feature>
<comment type="subunit">
    <text evidence="9">Component of the Sec protein translocase complex. Heterotrimer consisting of SecY, SecE and SecG subunits. The heterotrimers can form oligomers, although 1 heterotrimer is thought to be able to translocate proteins. Interacts with the ribosome. Interacts with SecDF, and other proteins may be involved. Interacts with SecA.</text>
</comment>
<comment type="function">
    <text evidence="9 10">The central subunit of the protein translocation channel SecYEG. Consists of two halves formed by TMs 1-5 and 6-10. These two domains form a lateral gate at the front which open onto the bilayer between TMs 2 and 7, and are clamped together by SecE at the back. The channel is closed by both a pore ring composed of hydrophobic SecY resides and a short helix (helix 2A) on the extracellular side of the membrane which forms a plug. The plug probably moves laterally to allow the channel to open. The ring and the pore may move independently.</text>
</comment>
<evidence type="ECO:0000256" key="11">
    <source>
        <dbReference type="RuleBase" id="RU003484"/>
    </source>
</evidence>
<evidence type="ECO:0000256" key="7">
    <source>
        <dbReference type="ARBA" id="ARBA00023010"/>
    </source>
</evidence>
<evidence type="ECO:0000256" key="2">
    <source>
        <dbReference type="ARBA" id="ARBA00005751"/>
    </source>
</evidence>
<dbReference type="HAMAP" id="MF_01465">
    <property type="entry name" value="SecY"/>
    <property type="match status" value="1"/>
</dbReference>